<sequence length="44" mass="4852">MSNSRINIIQGDITKIAVDTIVNADNTSSFVLLMKIIRSFPKVS</sequence>
<dbReference type="Proteomes" id="UP000221101">
    <property type="component" value="Unassembled WGS sequence"/>
</dbReference>
<evidence type="ECO:0000313" key="2">
    <source>
        <dbReference type="Proteomes" id="UP000221101"/>
    </source>
</evidence>
<reference evidence="1 2" key="1">
    <citation type="journal article" date="2017" name="Nat. Microbiol.">
        <title>Natural product diversity associated with the nematode symbionts Photorhabdus and Xenorhabdus.</title>
        <authorList>
            <person name="Tobias N.J."/>
            <person name="Wolff H."/>
            <person name="Djahanschiri B."/>
            <person name="Grundmann F."/>
            <person name="Kronenwerth M."/>
            <person name="Shi Y.M."/>
            <person name="Simonyi S."/>
            <person name="Grun P."/>
            <person name="Shapiro-Ilan D."/>
            <person name="Pidot S.J."/>
            <person name="Stinear T.P."/>
            <person name="Ebersberger I."/>
            <person name="Bode H.B."/>
        </authorList>
    </citation>
    <scope>NUCLEOTIDE SEQUENCE [LARGE SCALE GENOMIC DNA]</scope>
    <source>
        <strain evidence="1 2">DSM 17907</strain>
    </source>
</reference>
<dbReference type="AlphaFoldDB" id="A0A2D0L685"/>
<dbReference type="SUPFAM" id="SSF52949">
    <property type="entry name" value="Macro domain-like"/>
    <property type="match status" value="1"/>
</dbReference>
<gene>
    <name evidence="1" type="ORF">Xkoz_02916</name>
</gene>
<comment type="caution">
    <text evidence="1">The sequence shown here is derived from an EMBL/GenBank/DDBJ whole genome shotgun (WGS) entry which is preliminary data.</text>
</comment>
<dbReference type="InterPro" id="IPR043472">
    <property type="entry name" value="Macro_dom-like"/>
</dbReference>
<evidence type="ECO:0000313" key="1">
    <source>
        <dbReference type="EMBL" id="PHM70907.1"/>
    </source>
</evidence>
<keyword evidence="2" id="KW-1185">Reference proteome</keyword>
<name>A0A2D0L685_9GAMM</name>
<dbReference type="EMBL" id="NJCX01000022">
    <property type="protein sequence ID" value="PHM70907.1"/>
    <property type="molecule type" value="Genomic_DNA"/>
</dbReference>
<dbReference type="Gene3D" id="3.40.220.10">
    <property type="entry name" value="Leucine Aminopeptidase, subunit E, domain 1"/>
    <property type="match status" value="1"/>
</dbReference>
<protein>
    <submittedName>
        <fullName evidence="1">O-acetyl-ADP-ribose deacetylase</fullName>
    </submittedName>
</protein>
<accession>A0A2D0L685</accession>
<proteinExistence type="predicted"/>
<organism evidence="1 2">
    <name type="scientific">Xenorhabdus kozodoii</name>
    <dbReference type="NCBI Taxonomy" id="351676"/>
    <lineage>
        <taxon>Bacteria</taxon>
        <taxon>Pseudomonadati</taxon>
        <taxon>Pseudomonadota</taxon>
        <taxon>Gammaproteobacteria</taxon>
        <taxon>Enterobacterales</taxon>
        <taxon>Morganellaceae</taxon>
        <taxon>Xenorhabdus</taxon>
    </lineage>
</organism>